<keyword evidence="1" id="KW-0472">Membrane</keyword>
<proteinExistence type="predicted"/>
<name>A0A3B0WEF8_9ZZZZ</name>
<feature type="transmembrane region" description="Helical" evidence="1">
    <location>
        <begin position="48"/>
        <end position="73"/>
    </location>
</feature>
<protein>
    <recommendedName>
        <fullName evidence="3">HupE-UreJ family metal transporter</fullName>
    </recommendedName>
</protein>
<organism evidence="2">
    <name type="scientific">hydrothermal vent metagenome</name>
    <dbReference type="NCBI Taxonomy" id="652676"/>
    <lineage>
        <taxon>unclassified sequences</taxon>
        <taxon>metagenomes</taxon>
        <taxon>ecological metagenomes</taxon>
    </lineage>
</organism>
<keyword evidence="1" id="KW-1133">Transmembrane helix</keyword>
<feature type="transmembrane region" description="Helical" evidence="1">
    <location>
        <begin position="102"/>
        <end position="123"/>
    </location>
</feature>
<sequence>MKHYNKFLISIVIASMSPLVLAHTGTHSGAHSGAYAGTHSGEVILNNLIIGLSHPVSGVDHLIVLLLAGFLVFRCGNKKILMFGAIILSPSLAYGVDASVMSLSFMIGFMLTSSLLIYLGGFIGRQLTVVESVIKVNNK</sequence>
<dbReference type="InterPro" id="IPR007038">
    <property type="entry name" value="HupE_UreJ"/>
</dbReference>
<dbReference type="AlphaFoldDB" id="A0A3B0WEF8"/>
<evidence type="ECO:0000313" key="2">
    <source>
        <dbReference type="EMBL" id="VAW50810.1"/>
    </source>
</evidence>
<dbReference type="Pfam" id="PF04955">
    <property type="entry name" value="HupE_UreJ"/>
    <property type="match status" value="1"/>
</dbReference>
<accession>A0A3B0WEF8</accession>
<dbReference type="EMBL" id="UOFD01000018">
    <property type="protein sequence ID" value="VAW50810.1"/>
    <property type="molecule type" value="Genomic_DNA"/>
</dbReference>
<evidence type="ECO:0008006" key="3">
    <source>
        <dbReference type="Google" id="ProtNLM"/>
    </source>
</evidence>
<evidence type="ECO:0000256" key="1">
    <source>
        <dbReference type="SAM" id="Phobius"/>
    </source>
</evidence>
<reference evidence="2" key="1">
    <citation type="submission" date="2018-06" db="EMBL/GenBank/DDBJ databases">
        <authorList>
            <person name="Zhirakovskaya E."/>
        </authorList>
    </citation>
    <scope>NUCLEOTIDE SEQUENCE</scope>
</reference>
<keyword evidence="1" id="KW-0812">Transmembrane</keyword>
<gene>
    <name evidence="2" type="ORF">MNBD_GAMMA06-428</name>
</gene>
<feature type="transmembrane region" description="Helical" evidence="1">
    <location>
        <begin position="80"/>
        <end position="96"/>
    </location>
</feature>